<feature type="domain" description="GST N-terminal" evidence="1">
    <location>
        <begin position="33"/>
        <end position="110"/>
    </location>
</feature>
<evidence type="ECO:0008006" key="4">
    <source>
        <dbReference type="Google" id="ProtNLM"/>
    </source>
</evidence>
<dbReference type="SUPFAM" id="SSF52833">
    <property type="entry name" value="Thioredoxin-like"/>
    <property type="match status" value="1"/>
</dbReference>
<dbReference type="PROSITE" id="PS50405">
    <property type="entry name" value="GST_CTER"/>
    <property type="match status" value="1"/>
</dbReference>
<dbReference type="PANTHER" id="PTHR11571:SF150">
    <property type="entry name" value="GLUTATHIONE S-TRANSFERASE"/>
    <property type="match status" value="1"/>
</dbReference>
<sequence length="250" mass="27589">MSTKAVLAGTAAGVALALVVTELIKRSKRQAPKSIKLEYFPIEAAAEKVRLAFVMTDTPFEDVRIPFKEWGARKATAKYGQMPILTIDGKEIYQSRAMVQYAGKLGDGSLYPEADALLIDEVIGLSDDLARDWMPGLYSGMNPAKFGYDGISDDDKKALVIKMRGKFVSEILPKYLQWFTDLLNATEGPFFCGGTITIADLVVLPQLKIFTKGVVDHVPKDVLEAYPVITTWMAAMLATPKIKAWYDAQK</sequence>
<dbReference type="InterPro" id="IPR036249">
    <property type="entry name" value="Thioredoxin-like_sf"/>
</dbReference>
<dbReference type="CDD" id="cd03039">
    <property type="entry name" value="GST_N_Sigma_like"/>
    <property type="match status" value="1"/>
</dbReference>
<dbReference type="InterPro" id="IPR050213">
    <property type="entry name" value="GST_superfamily"/>
</dbReference>
<dbReference type="SUPFAM" id="SSF47616">
    <property type="entry name" value="GST C-terminal domain-like"/>
    <property type="match status" value="1"/>
</dbReference>
<evidence type="ECO:0000259" key="1">
    <source>
        <dbReference type="PROSITE" id="PS50404"/>
    </source>
</evidence>
<dbReference type="PANTHER" id="PTHR11571">
    <property type="entry name" value="GLUTATHIONE S-TRANSFERASE"/>
    <property type="match status" value="1"/>
</dbReference>
<dbReference type="Pfam" id="PF14497">
    <property type="entry name" value="GST_C_3"/>
    <property type="match status" value="1"/>
</dbReference>
<dbReference type="InterPro" id="IPR036282">
    <property type="entry name" value="Glutathione-S-Trfase_C_sf"/>
</dbReference>
<evidence type="ECO:0000259" key="2">
    <source>
        <dbReference type="PROSITE" id="PS50405"/>
    </source>
</evidence>
<dbReference type="AlphaFoldDB" id="A0A7S2BVP7"/>
<dbReference type="Gene3D" id="1.20.1050.10">
    <property type="match status" value="1"/>
</dbReference>
<gene>
    <name evidence="3" type="ORF">FPAR1323_LOCUS6717</name>
</gene>
<organism evidence="3">
    <name type="scientific">Florenciella parvula</name>
    <dbReference type="NCBI Taxonomy" id="236787"/>
    <lineage>
        <taxon>Eukaryota</taxon>
        <taxon>Sar</taxon>
        <taxon>Stramenopiles</taxon>
        <taxon>Ochrophyta</taxon>
        <taxon>Dictyochophyceae</taxon>
        <taxon>Florenciellales</taxon>
        <taxon>Florenciella</taxon>
    </lineage>
</organism>
<dbReference type="GO" id="GO:0006749">
    <property type="term" value="P:glutathione metabolic process"/>
    <property type="evidence" value="ECO:0007669"/>
    <property type="project" value="TreeGrafter"/>
</dbReference>
<dbReference type="Pfam" id="PF02798">
    <property type="entry name" value="GST_N"/>
    <property type="match status" value="1"/>
</dbReference>
<dbReference type="InterPro" id="IPR040079">
    <property type="entry name" value="Glutathione_S-Trfase"/>
</dbReference>
<reference evidence="3" key="1">
    <citation type="submission" date="2021-01" db="EMBL/GenBank/DDBJ databases">
        <authorList>
            <person name="Corre E."/>
            <person name="Pelletier E."/>
            <person name="Niang G."/>
            <person name="Scheremetjew M."/>
            <person name="Finn R."/>
            <person name="Kale V."/>
            <person name="Holt S."/>
            <person name="Cochrane G."/>
            <person name="Meng A."/>
            <person name="Brown T."/>
            <person name="Cohen L."/>
        </authorList>
    </citation>
    <scope>NUCLEOTIDE SEQUENCE</scope>
    <source>
        <strain evidence="3">RCC1693</strain>
    </source>
</reference>
<proteinExistence type="predicted"/>
<name>A0A7S2BVP7_9STRA</name>
<dbReference type="InterPro" id="IPR004045">
    <property type="entry name" value="Glutathione_S-Trfase_N"/>
</dbReference>
<dbReference type="InterPro" id="IPR004046">
    <property type="entry name" value="GST_C"/>
</dbReference>
<dbReference type="EMBL" id="HBGT01012523">
    <property type="protein sequence ID" value="CAD9408206.1"/>
    <property type="molecule type" value="Transcribed_RNA"/>
</dbReference>
<protein>
    <recommendedName>
        <fullName evidence="4">Glutathione S-transferase</fullName>
    </recommendedName>
</protein>
<dbReference type="GO" id="GO:0004364">
    <property type="term" value="F:glutathione transferase activity"/>
    <property type="evidence" value="ECO:0007669"/>
    <property type="project" value="TreeGrafter"/>
</dbReference>
<evidence type="ECO:0000313" key="3">
    <source>
        <dbReference type="EMBL" id="CAD9408206.1"/>
    </source>
</evidence>
<dbReference type="Gene3D" id="3.40.30.10">
    <property type="entry name" value="Glutaredoxin"/>
    <property type="match status" value="1"/>
</dbReference>
<dbReference type="SFLD" id="SFLDS00019">
    <property type="entry name" value="Glutathione_Transferase_(cytos"/>
    <property type="match status" value="1"/>
</dbReference>
<dbReference type="InterPro" id="IPR010987">
    <property type="entry name" value="Glutathione-S-Trfase_C-like"/>
</dbReference>
<accession>A0A7S2BVP7</accession>
<feature type="domain" description="GST C-terminal" evidence="2">
    <location>
        <begin position="112"/>
        <end position="250"/>
    </location>
</feature>
<dbReference type="PROSITE" id="PS50404">
    <property type="entry name" value="GST_NTER"/>
    <property type="match status" value="1"/>
</dbReference>